<keyword evidence="1" id="KW-1133">Transmembrane helix</keyword>
<protein>
    <submittedName>
        <fullName evidence="2">Uncharacterized protein</fullName>
    </submittedName>
</protein>
<comment type="caution">
    <text evidence="2">The sequence shown here is derived from an EMBL/GenBank/DDBJ whole genome shotgun (WGS) entry which is preliminary data.</text>
</comment>
<accession>A0ABN2FF11</accession>
<name>A0ABN2FF11_9ACTN</name>
<proteinExistence type="predicted"/>
<reference evidence="2 3" key="1">
    <citation type="journal article" date="2019" name="Int. J. Syst. Evol. Microbiol.">
        <title>The Global Catalogue of Microorganisms (GCM) 10K type strain sequencing project: providing services to taxonomists for standard genome sequencing and annotation.</title>
        <authorList>
            <consortium name="The Broad Institute Genomics Platform"/>
            <consortium name="The Broad Institute Genome Sequencing Center for Infectious Disease"/>
            <person name="Wu L."/>
            <person name="Ma J."/>
        </authorList>
    </citation>
    <scope>NUCLEOTIDE SEQUENCE [LARGE SCALE GENOMIC DNA]</scope>
    <source>
        <strain evidence="2 3">JCM 13929</strain>
    </source>
</reference>
<dbReference type="EMBL" id="BAAAMU010000033">
    <property type="protein sequence ID" value="GAA1643954.1"/>
    <property type="molecule type" value="Genomic_DNA"/>
</dbReference>
<feature type="transmembrane region" description="Helical" evidence="1">
    <location>
        <begin position="38"/>
        <end position="58"/>
    </location>
</feature>
<keyword evidence="3" id="KW-1185">Reference proteome</keyword>
<gene>
    <name evidence="2" type="ORF">GCM10009733_046330</name>
</gene>
<feature type="transmembrane region" description="Helical" evidence="1">
    <location>
        <begin position="7"/>
        <end position="26"/>
    </location>
</feature>
<dbReference type="RefSeq" id="WP_346107843.1">
    <property type="nucleotide sequence ID" value="NZ_BAAAMU010000033.1"/>
</dbReference>
<evidence type="ECO:0000313" key="3">
    <source>
        <dbReference type="Proteomes" id="UP001500064"/>
    </source>
</evidence>
<evidence type="ECO:0000313" key="2">
    <source>
        <dbReference type="EMBL" id="GAA1643954.1"/>
    </source>
</evidence>
<sequence>MVHAVRVLHWLVHAMETAFIAGLIAYCFTRELGAEPLAAFAAAGGAFMAVSMAFAAYFTATGAIRAPDPPVKNDGGSGTGT</sequence>
<evidence type="ECO:0000256" key="1">
    <source>
        <dbReference type="SAM" id="Phobius"/>
    </source>
</evidence>
<keyword evidence="1" id="KW-0472">Membrane</keyword>
<organism evidence="2 3">
    <name type="scientific">Nonomuraea maheshkhaliensis</name>
    <dbReference type="NCBI Taxonomy" id="419590"/>
    <lineage>
        <taxon>Bacteria</taxon>
        <taxon>Bacillati</taxon>
        <taxon>Actinomycetota</taxon>
        <taxon>Actinomycetes</taxon>
        <taxon>Streptosporangiales</taxon>
        <taxon>Streptosporangiaceae</taxon>
        <taxon>Nonomuraea</taxon>
    </lineage>
</organism>
<keyword evidence="1" id="KW-0812">Transmembrane</keyword>
<dbReference type="Proteomes" id="UP001500064">
    <property type="component" value="Unassembled WGS sequence"/>
</dbReference>